<evidence type="ECO:0000256" key="1">
    <source>
        <dbReference type="SAM" id="Phobius"/>
    </source>
</evidence>
<gene>
    <name evidence="2" type="ORF">ACFW6T_19600</name>
</gene>
<evidence type="ECO:0000313" key="3">
    <source>
        <dbReference type="Proteomes" id="UP001599542"/>
    </source>
</evidence>
<keyword evidence="3" id="KW-1185">Reference proteome</keyword>
<protein>
    <submittedName>
        <fullName evidence="2">Uncharacterized protein</fullName>
    </submittedName>
</protein>
<name>A0ABW6GN55_9ACTN</name>
<keyword evidence="1" id="KW-0472">Membrane</keyword>
<reference evidence="2 3" key="1">
    <citation type="submission" date="2024-09" db="EMBL/GenBank/DDBJ databases">
        <title>The Natural Products Discovery Center: Release of the First 8490 Sequenced Strains for Exploring Actinobacteria Biosynthetic Diversity.</title>
        <authorList>
            <person name="Kalkreuter E."/>
            <person name="Kautsar S.A."/>
            <person name="Yang D."/>
            <person name="Bader C.D."/>
            <person name="Teijaro C.N."/>
            <person name="Fluegel L."/>
            <person name="Davis C.M."/>
            <person name="Simpson J.R."/>
            <person name="Lauterbach L."/>
            <person name="Steele A.D."/>
            <person name="Gui C."/>
            <person name="Meng S."/>
            <person name="Li G."/>
            <person name="Viehrig K."/>
            <person name="Ye F."/>
            <person name="Su P."/>
            <person name="Kiefer A.F."/>
            <person name="Nichols A."/>
            <person name="Cepeda A.J."/>
            <person name="Yan W."/>
            <person name="Fan B."/>
            <person name="Jiang Y."/>
            <person name="Adhikari A."/>
            <person name="Zheng C.-J."/>
            <person name="Schuster L."/>
            <person name="Cowan T.M."/>
            <person name="Smanski M.J."/>
            <person name="Chevrette M.G."/>
            <person name="De Carvalho L.P.S."/>
            <person name="Shen B."/>
        </authorList>
    </citation>
    <scope>NUCLEOTIDE SEQUENCE [LARGE SCALE GENOMIC DNA]</scope>
    <source>
        <strain evidence="2 3">NPDC058753</strain>
    </source>
</reference>
<feature type="transmembrane region" description="Helical" evidence="1">
    <location>
        <begin position="171"/>
        <end position="191"/>
    </location>
</feature>
<comment type="caution">
    <text evidence="2">The sequence shown here is derived from an EMBL/GenBank/DDBJ whole genome shotgun (WGS) entry which is preliminary data.</text>
</comment>
<keyword evidence="1" id="KW-1133">Transmembrane helix</keyword>
<feature type="transmembrane region" description="Helical" evidence="1">
    <location>
        <begin position="203"/>
        <end position="227"/>
    </location>
</feature>
<proteinExistence type="predicted"/>
<accession>A0ABW6GN55</accession>
<dbReference type="RefSeq" id="WP_380324520.1">
    <property type="nucleotide sequence ID" value="NZ_JBHYPW010000025.1"/>
</dbReference>
<keyword evidence="1" id="KW-0812">Transmembrane</keyword>
<organism evidence="2 3">
    <name type="scientific">Kitasatospora phosalacinea</name>
    <dbReference type="NCBI Taxonomy" id="2065"/>
    <lineage>
        <taxon>Bacteria</taxon>
        <taxon>Bacillati</taxon>
        <taxon>Actinomycetota</taxon>
        <taxon>Actinomycetes</taxon>
        <taxon>Kitasatosporales</taxon>
        <taxon>Streptomycetaceae</taxon>
        <taxon>Kitasatospora</taxon>
    </lineage>
</organism>
<dbReference type="EMBL" id="JBHYPX010000039">
    <property type="protein sequence ID" value="MFE1354191.1"/>
    <property type="molecule type" value="Genomic_DNA"/>
</dbReference>
<feature type="transmembrane region" description="Helical" evidence="1">
    <location>
        <begin position="127"/>
        <end position="151"/>
    </location>
</feature>
<evidence type="ECO:0000313" key="2">
    <source>
        <dbReference type="EMBL" id="MFE1354191.1"/>
    </source>
</evidence>
<feature type="transmembrane region" description="Helical" evidence="1">
    <location>
        <begin position="92"/>
        <end position="115"/>
    </location>
</feature>
<dbReference type="Proteomes" id="UP001599542">
    <property type="component" value="Unassembled WGS sequence"/>
</dbReference>
<sequence>MIIEDKRPGGASWWGIVAERARACGWQLLAVSAVAEVAVEVATYAVPWDDAERVVRTVLVVLLSACEYGLAMRLLAFGPRSAAVLRVPPRQLGLMTLWSALLSVSVLSELLLALSPATAMDLYRGPQWLPVALLALLGGAVAAPLPAAVFLEDGGLRASWRLLRGGWPTALRLCAIALVGAVAELLIQELYVDVFFASESPFVALVTRALVVPLHFALLLALFATYLRSPAARPAGPLAGPAAEPSAYPPVDAAFGAPGAVR</sequence>